<reference evidence="2" key="1">
    <citation type="submission" date="2022-05" db="EMBL/GenBank/DDBJ databases">
        <title>The Musa troglodytarum L. genome provides insights into the mechanism of non-climacteric behaviour and enrichment of carotenoids.</title>
        <authorList>
            <person name="Wang J."/>
        </authorList>
    </citation>
    <scope>NUCLEOTIDE SEQUENCE</scope>
    <source>
        <tissue evidence="2">Leaf</tissue>
    </source>
</reference>
<sequence>MSMEEEGSGGEVAAPARESSSSLPAPATPSLFSLAMLCAPGEGVKMDSWVMEMLKTDFFQQY</sequence>
<evidence type="ECO:0000256" key="1">
    <source>
        <dbReference type="SAM" id="MobiDB-lite"/>
    </source>
</evidence>
<gene>
    <name evidence="2" type="ORF">MUK42_01809</name>
</gene>
<evidence type="ECO:0000313" key="3">
    <source>
        <dbReference type="Proteomes" id="UP001055439"/>
    </source>
</evidence>
<organism evidence="2 3">
    <name type="scientific">Musa troglodytarum</name>
    <name type="common">fe'i banana</name>
    <dbReference type="NCBI Taxonomy" id="320322"/>
    <lineage>
        <taxon>Eukaryota</taxon>
        <taxon>Viridiplantae</taxon>
        <taxon>Streptophyta</taxon>
        <taxon>Embryophyta</taxon>
        <taxon>Tracheophyta</taxon>
        <taxon>Spermatophyta</taxon>
        <taxon>Magnoliopsida</taxon>
        <taxon>Liliopsida</taxon>
        <taxon>Zingiberales</taxon>
        <taxon>Musaceae</taxon>
        <taxon>Musa</taxon>
    </lineage>
</organism>
<proteinExistence type="predicted"/>
<keyword evidence="3" id="KW-1185">Reference proteome</keyword>
<dbReference type="AlphaFoldDB" id="A0A9E7EGX0"/>
<evidence type="ECO:0000313" key="2">
    <source>
        <dbReference type="EMBL" id="URD76916.1"/>
    </source>
</evidence>
<dbReference type="EMBL" id="CP097502">
    <property type="protein sequence ID" value="URD76916.1"/>
    <property type="molecule type" value="Genomic_DNA"/>
</dbReference>
<name>A0A9E7EGX0_9LILI</name>
<dbReference type="Proteomes" id="UP001055439">
    <property type="component" value="Chromosome 1"/>
</dbReference>
<protein>
    <submittedName>
        <fullName evidence="2">Uncharacterized protein</fullName>
    </submittedName>
</protein>
<accession>A0A9E7EGX0</accession>
<feature type="region of interest" description="Disordered" evidence="1">
    <location>
        <begin position="1"/>
        <end position="25"/>
    </location>
</feature>